<dbReference type="PROSITE" id="PS50850">
    <property type="entry name" value="MFS"/>
    <property type="match status" value="1"/>
</dbReference>
<feature type="domain" description="Major facilitator superfamily (MFS) profile" evidence="7">
    <location>
        <begin position="1"/>
        <end position="383"/>
    </location>
</feature>
<dbReference type="PANTHER" id="PTHR10924:SF6">
    <property type="entry name" value="SOLUTE CARRIER FAMILY 49 MEMBER A3"/>
    <property type="match status" value="1"/>
</dbReference>
<keyword evidence="4 6" id="KW-1133">Transmembrane helix</keyword>
<evidence type="ECO:0000256" key="4">
    <source>
        <dbReference type="ARBA" id="ARBA00022989"/>
    </source>
</evidence>
<dbReference type="EMBL" id="JACXZA010000003">
    <property type="protein sequence ID" value="MBD3919639.1"/>
    <property type="molecule type" value="Genomic_DNA"/>
</dbReference>
<keyword evidence="2" id="KW-0813">Transport</keyword>
<feature type="transmembrane region" description="Helical" evidence="6">
    <location>
        <begin position="206"/>
        <end position="229"/>
    </location>
</feature>
<dbReference type="InterPro" id="IPR049680">
    <property type="entry name" value="FLVCR1-2_SLC49-like"/>
</dbReference>
<comment type="subcellular location">
    <subcellularLocation>
        <location evidence="1">Cell membrane</location>
        <topology evidence="1">Multi-pass membrane protein</topology>
    </subcellularLocation>
</comment>
<dbReference type="SUPFAM" id="SSF103473">
    <property type="entry name" value="MFS general substrate transporter"/>
    <property type="match status" value="1"/>
</dbReference>
<dbReference type="InterPro" id="IPR020846">
    <property type="entry name" value="MFS_dom"/>
</dbReference>
<dbReference type="InterPro" id="IPR011701">
    <property type="entry name" value="MFS"/>
</dbReference>
<feature type="transmembrane region" description="Helical" evidence="6">
    <location>
        <begin position="241"/>
        <end position="261"/>
    </location>
</feature>
<keyword evidence="9" id="KW-1185">Reference proteome</keyword>
<keyword evidence="5 6" id="KW-0472">Membrane</keyword>
<reference evidence="8 9" key="1">
    <citation type="submission" date="2020-09" db="EMBL/GenBank/DDBJ databases">
        <title>Paenibacillus sp. strain PR3 16S rRNA gene Genome sequencing and assembly.</title>
        <authorList>
            <person name="Kim J."/>
        </authorList>
    </citation>
    <scope>NUCLEOTIDE SEQUENCE [LARGE SCALE GENOMIC DNA]</scope>
    <source>
        <strain evidence="8 9">PR3</strain>
    </source>
</reference>
<dbReference type="Gene3D" id="1.20.1250.20">
    <property type="entry name" value="MFS general substrate transporter like domains"/>
    <property type="match status" value="1"/>
</dbReference>
<sequence length="401" mass="42748">MVPIIIATETMWLSFAPIASQAEEYYGVSSLAITWCSLSYMVMFIVFSLPASWVIDRWGYRTSIIIGAVITALFGLLRAVFAEHWTLVLIMQFLIAIGQPFLLNITTKAAANWFPMSERSTAAGILTMAQYLGFVVPMVVAPIVAESSGIPDMLMVFAIIAIAAAGIAIIFTKEKPLAPISDDTPPREAVSLASIRSLAVNRGYSLIMLVSFISIGIFNTLLTLIDTILSPRGLTSEESGIVGAVFIVAGIIGAVLLPLLSDKYRIRVPFFTGAIAILLPALIGLTYVNEVVWIAIIAGIAGFAIMGVAPILFQHGSEAAYPIPEGTSLGMILLMGQVSGALFVYLFQLLVDSSGSIAPPMLIFAGMTAIMLPLTFRMKAGRGQTAIHPSNQTPLGPGSSQ</sequence>
<evidence type="ECO:0000259" key="7">
    <source>
        <dbReference type="PROSITE" id="PS50850"/>
    </source>
</evidence>
<evidence type="ECO:0000256" key="5">
    <source>
        <dbReference type="ARBA" id="ARBA00023136"/>
    </source>
</evidence>
<feature type="transmembrane region" description="Helical" evidence="6">
    <location>
        <begin position="357"/>
        <end position="376"/>
    </location>
</feature>
<evidence type="ECO:0000313" key="9">
    <source>
        <dbReference type="Proteomes" id="UP000609346"/>
    </source>
</evidence>
<keyword evidence="3 6" id="KW-0812">Transmembrane</keyword>
<feature type="transmembrane region" description="Helical" evidence="6">
    <location>
        <begin position="32"/>
        <end position="55"/>
    </location>
</feature>
<feature type="transmembrane region" description="Helical" evidence="6">
    <location>
        <begin position="150"/>
        <end position="171"/>
    </location>
</feature>
<dbReference type="Proteomes" id="UP000609346">
    <property type="component" value="Unassembled WGS sequence"/>
</dbReference>
<feature type="transmembrane region" description="Helical" evidence="6">
    <location>
        <begin position="62"/>
        <end position="81"/>
    </location>
</feature>
<evidence type="ECO:0000313" key="8">
    <source>
        <dbReference type="EMBL" id="MBD3919639.1"/>
    </source>
</evidence>
<accession>A0ABR8MZM1</accession>
<comment type="caution">
    <text evidence="8">The sequence shown here is derived from an EMBL/GenBank/DDBJ whole genome shotgun (WGS) entry which is preliminary data.</text>
</comment>
<feature type="transmembrane region" description="Helical" evidence="6">
    <location>
        <begin position="293"/>
        <end position="313"/>
    </location>
</feature>
<feature type="transmembrane region" description="Helical" evidence="6">
    <location>
        <begin position="329"/>
        <end position="351"/>
    </location>
</feature>
<organism evidence="8 9">
    <name type="scientific">Paenibacillus terricola</name>
    <dbReference type="NCBI Taxonomy" id="2763503"/>
    <lineage>
        <taxon>Bacteria</taxon>
        <taxon>Bacillati</taxon>
        <taxon>Bacillota</taxon>
        <taxon>Bacilli</taxon>
        <taxon>Bacillales</taxon>
        <taxon>Paenibacillaceae</taxon>
        <taxon>Paenibacillus</taxon>
    </lineage>
</organism>
<evidence type="ECO:0000256" key="3">
    <source>
        <dbReference type="ARBA" id="ARBA00022692"/>
    </source>
</evidence>
<evidence type="ECO:0000256" key="2">
    <source>
        <dbReference type="ARBA" id="ARBA00022448"/>
    </source>
</evidence>
<gene>
    <name evidence="8" type="ORF">H8B09_12815</name>
</gene>
<proteinExistence type="predicted"/>
<protein>
    <submittedName>
        <fullName evidence="8">MFS transporter</fullName>
    </submittedName>
</protein>
<feature type="transmembrane region" description="Helical" evidence="6">
    <location>
        <begin position="268"/>
        <end position="287"/>
    </location>
</feature>
<feature type="transmembrane region" description="Helical" evidence="6">
    <location>
        <begin position="87"/>
        <end position="105"/>
    </location>
</feature>
<feature type="transmembrane region" description="Helical" evidence="6">
    <location>
        <begin position="125"/>
        <end position="144"/>
    </location>
</feature>
<dbReference type="InterPro" id="IPR036259">
    <property type="entry name" value="MFS_trans_sf"/>
</dbReference>
<evidence type="ECO:0000256" key="6">
    <source>
        <dbReference type="SAM" id="Phobius"/>
    </source>
</evidence>
<evidence type="ECO:0000256" key="1">
    <source>
        <dbReference type="ARBA" id="ARBA00004651"/>
    </source>
</evidence>
<dbReference type="PANTHER" id="PTHR10924">
    <property type="entry name" value="MAJOR FACILITATOR SUPERFAMILY PROTEIN-RELATED"/>
    <property type="match status" value="1"/>
</dbReference>
<dbReference type="Pfam" id="PF07690">
    <property type="entry name" value="MFS_1"/>
    <property type="match status" value="1"/>
</dbReference>
<name>A0ABR8MZM1_9BACL</name>